<gene>
    <name evidence="15" type="ORF">CCMP2556_LOCUS12004</name>
</gene>
<keyword evidence="5 8" id="KW-0067">ATP-binding</keyword>
<evidence type="ECO:0000259" key="13">
    <source>
        <dbReference type="PROSITE" id="PS50067"/>
    </source>
</evidence>
<dbReference type="InterPro" id="IPR001752">
    <property type="entry name" value="Kinesin_motor_dom"/>
</dbReference>
<evidence type="ECO:0000313" key="15">
    <source>
        <dbReference type="EMBL" id="CAK9015180.1"/>
    </source>
</evidence>
<dbReference type="Proteomes" id="UP001642484">
    <property type="component" value="Unassembled WGS sequence"/>
</dbReference>
<keyword evidence="4 8" id="KW-0547">Nucleotide-binding</keyword>
<protein>
    <recommendedName>
        <fullName evidence="9">Kinesin-like protein</fullName>
    </recommendedName>
</protein>
<evidence type="ECO:0000256" key="3">
    <source>
        <dbReference type="ARBA" id="ARBA00022701"/>
    </source>
</evidence>
<keyword evidence="16" id="KW-1185">Reference proteome</keyword>
<comment type="subcellular location">
    <subcellularLocation>
        <location evidence="1">Cytoplasm</location>
        <location evidence="1">Cytoskeleton</location>
    </subcellularLocation>
</comment>
<evidence type="ECO:0000256" key="7">
    <source>
        <dbReference type="ARBA" id="ARBA00023212"/>
    </source>
</evidence>
<dbReference type="InterPro" id="IPR047149">
    <property type="entry name" value="KIF11-like"/>
</dbReference>
<feature type="transmembrane region" description="Helical" evidence="12">
    <location>
        <begin position="630"/>
        <end position="649"/>
    </location>
</feature>
<evidence type="ECO:0000256" key="8">
    <source>
        <dbReference type="PROSITE-ProRule" id="PRU00283"/>
    </source>
</evidence>
<evidence type="ECO:0000256" key="10">
    <source>
        <dbReference type="SAM" id="Coils"/>
    </source>
</evidence>
<keyword evidence="6 8" id="KW-0505">Motor protein</keyword>
<keyword evidence="10" id="KW-0175">Coiled coil</keyword>
<evidence type="ECO:0000259" key="14">
    <source>
        <dbReference type="PROSITE" id="PS50893"/>
    </source>
</evidence>
<comment type="similarity">
    <text evidence="8 9">Belongs to the TRAFAC class myosin-kinesin ATPase superfamily. Kinesin family.</text>
</comment>
<comment type="caution">
    <text evidence="15">The sequence shown here is derived from an EMBL/GenBank/DDBJ whole genome shotgun (WGS) entry which is preliminary data.</text>
</comment>
<keyword evidence="2" id="KW-0963">Cytoplasm</keyword>
<dbReference type="Gene3D" id="3.40.850.10">
    <property type="entry name" value="Kinesin motor domain"/>
    <property type="match status" value="1"/>
</dbReference>
<sequence>MYEPDSYPERGSACLRHTRSRPATPTGASGPEIPTANVRVVCRIRPMNEREKKAGATPAATASTERKEVAVVRILAGGTRQVRSTFHFDDVLTSFSSQEDVFRATLQPLVGQVLAGYETTAFAYGQTGTGKTYTMEGQLDSAEGRGLVPRTAAAVLEALATSEFTDSSVTVSYLEIYNEELSDLLAPTDRHQKLDLKDIGGGRGVCCQGLSEVPVHSMDDILEVVRRAQEKRRVAETRVNARSSRSHSIFTMKVRCQRAVAGGELENQGKLHLVDLAGSECAKKGGLIYPEDVSASARLLAGQEEERERRSINQSLLTLGRVITALREVRKGLKGGCNEEAEECRLRGNELLNKGDFADAVAEYDKGLVALLSAKGEQDDGGAAIAHLRAALHLNASLAHLRRGNLASAIDHATGALAVEPKTPKTSAMESKALYRRGMARKQLAEYQGESLAGLAQEDFERALQLDPQNREVRTQLQQLREQLKDERRILKEHFQSSGFRNIFSKQLYETEVPKPVVRETSGKDKCLLVSTSSLNFDYSGDSVLKSVDLELREAWCVGLVGLNASGKTTLARLLKDQLKPRSGMIQHHGLSQTPQRSPWTILAVLVVLLGIVIQVYSSSSVSWRQSARLGGFVSLGIVGACCLLTAFYCGRPATPKHLVLHLSSETSDKDIIKPSRTIASVIGDSLPKNMAPTERQEKVISMLQAAGFQMYNQETGEPVGSPAEYVRDGLTFERLSGGQKHLIYVLMYFAKCLASPHRVLLVCDEVLGGLDAIRQPRVLRMLKQLQVELKVGMLYITTELHQIHILADDLAFLQDGIICELGPAADVLNLPKHPATKDYVSQFRGLPGGQHFGGKLAESYEKLSSDVPLSRWLS</sequence>
<dbReference type="EMBL" id="CAXAMN010005736">
    <property type="protein sequence ID" value="CAK9015180.1"/>
    <property type="molecule type" value="Genomic_DNA"/>
</dbReference>
<dbReference type="PANTHER" id="PTHR47970:SF12">
    <property type="entry name" value="KINESIN FAMILY MEMBER 11"/>
    <property type="match status" value="1"/>
</dbReference>
<dbReference type="Pfam" id="PF00005">
    <property type="entry name" value="ABC_tran"/>
    <property type="match status" value="1"/>
</dbReference>
<evidence type="ECO:0000256" key="1">
    <source>
        <dbReference type="ARBA" id="ARBA00004245"/>
    </source>
</evidence>
<feature type="region of interest" description="Disordered" evidence="11">
    <location>
        <begin position="1"/>
        <end position="36"/>
    </location>
</feature>
<dbReference type="InterPro" id="IPR027417">
    <property type="entry name" value="P-loop_NTPase"/>
</dbReference>
<keyword evidence="7" id="KW-0206">Cytoskeleton</keyword>
<dbReference type="InterPro" id="IPR011990">
    <property type="entry name" value="TPR-like_helical_dom_sf"/>
</dbReference>
<dbReference type="PROSITE" id="PS50893">
    <property type="entry name" value="ABC_TRANSPORTER_2"/>
    <property type="match status" value="1"/>
</dbReference>
<organism evidence="15 16">
    <name type="scientific">Durusdinium trenchii</name>
    <dbReference type="NCBI Taxonomy" id="1381693"/>
    <lineage>
        <taxon>Eukaryota</taxon>
        <taxon>Sar</taxon>
        <taxon>Alveolata</taxon>
        <taxon>Dinophyceae</taxon>
        <taxon>Suessiales</taxon>
        <taxon>Symbiodiniaceae</taxon>
        <taxon>Durusdinium</taxon>
    </lineage>
</organism>
<dbReference type="SMART" id="SM00129">
    <property type="entry name" value="KISc"/>
    <property type="match status" value="1"/>
</dbReference>
<proteinExistence type="inferred from homology"/>
<feature type="transmembrane region" description="Helical" evidence="12">
    <location>
        <begin position="600"/>
        <end position="618"/>
    </location>
</feature>
<dbReference type="PANTHER" id="PTHR47970">
    <property type="entry name" value="KINESIN-LIKE PROTEIN KIF11"/>
    <property type="match status" value="1"/>
</dbReference>
<keyword evidence="12" id="KW-0812">Transmembrane</keyword>
<feature type="domain" description="Kinesin motor" evidence="13">
    <location>
        <begin position="37"/>
        <end position="328"/>
    </location>
</feature>
<evidence type="ECO:0000256" key="9">
    <source>
        <dbReference type="RuleBase" id="RU000394"/>
    </source>
</evidence>
<feature type="binding site" evidence="8">
    <location>
        <begin position="125"/>
        <end position="132"/>
    </location>
    <ligand>
        <name>ATP</name>
        <dbReference type="ChEBI" id="CHEBI:30616"/>
    </ligand>
</feature>
<dbReference type="InterPro" id="IPR019734">
    <property type="entry name" value="TPR_rpt"/>
</dbReference>
<dbReference type="PROSITE" id="PS50067">
    <property type="entry name" value="KINESIN_MOTOR_2"/>
    <property type="match status" value="1"/>
</dbReference>
<dbReference type="InterPro" id="IPR003439">
    <property type="entry name" value="ABC_transporter-like_ATP-bd"/>
</dbReference>
<evidence type="ECO:0000256" key="5">
    <source>
        <dbReference type="ARBA" id="ARBA00022840"/>
    </source>
</evidence>
<dbReference type="PRINTS" id="PR00380">
    <property type="entry name" value="KINESINHEAVY"/>
</dbReference>
<evidence type="ECO:0000256" key="2">
    <source>
        <dbReference type="ARBA" id="ARBA00022490"/>
    </source>
</evidence>
<evidence type="ECO:0000256" key="11">
    <source>
        <dbReference type="SAM" id="MobiDB-lite"/>
    </source>
</evidence>
<evidence type="ECO:0000256" key="12">
    <source>
        <dbReference type="SAM" id="Phobius"/>
    </source>
</evidence>
<dbReference type="InterPro" id="IPR036961">
    <property type="entry name" value="Kinesin_motor_dom_sf"/>
</dbReference>
<accession>A0ABP0JL65</accession>
<evidence type="ECO:0000313" key="16">
    <source>
        <dbReference type="Proteomes" id="UP001642484"/>
    </source>
</evidence>
<evidence type="ECO:0000256" key="4">
    <source>
        <dbReference type="ARBA" id="ARBA00022741"/>
    </source>
</evidence>
<dbReference type="Gene3D" id="1.25.40.10">
    <property type="entry name" value="Tetratricopeptide repeat domain"/>
    <property type="match status" value="1"/>
</dbReference>
<name>A0ABP0JL65_9DINO</name>
<dbReference type="PROSITE" id="PS00411">
    <property type="entry name" value="KINESIN_MOTOR_1"/>
    <property type="match status" value="1"/>
</dbReference>
<feature type="domain" description="ABC transporter" evidence="14">
    <location>
        <begin position="530"/>
        <end position="841"/>
    </location>
</feature>
<dbReference type="SUPFAM" id="SSF52540">
    <property type="entry name" value="P-loop containing nucleoside triphosphate hydrolases"/>
    <property type="match status" value="2"/>
</dbReference>
<keyword evidence="12" id="KW-0472">Membrane</keyword>
<feature type="coiled-coil region" evidence="10">
    <location>
        <begin position="470"/>
        <end position="497"/>
    </location>
</feature>
<dbReference type="SUPFAM" id="SSF48452">
    <property type="entry name" value="TPR-like"/>
    <property type="match status" value="1"/>
</dbReference>
<evidence type="ECO:0000256" key="6">
    <source>
        <dbReference type="ARBA" id="ARBA00023175"/>
    </source>
</evidence>
<keyword evidence="12" id="KW-1133">Transmembrane helix</keyword>
<dbReference type="Gene3D" id="3.40.50.300">
    <property type="entry name" value="P-loop containing nucleotide triphosphate hydrolases"/>
    <property type="match status" value="1"/>
</dbReference>
<dbReference type="Pfam" id="PF00225">
    <property type="entry name" value="Kinesin"/>
    <property type="match status" value="1"/>
</dbReference>
<reference evidence="15 16" key="1">
    <citation type="submission" date="2024-02" db="EMBL/GenBank/DDBJ databases">
        <authorList>
            <person name="Chen Y."/>
            <person name="Shah S."/>
            <person name="Dougan E. K."/>
            <person name="Thang M."/>
            <person name="Chan C."/>
        </authorList>
    </citation>
    <scope>NUCLEOTIDE SEQUENCE [LARGE SCALE GENOMIC DNA]</scope>
</reference>
<dbReference type="InterPro" id="IPR019821">
    <property type="entry name" value="Kinesin_motor_CS"/>
</dbReference>
<keyword evidence="3 9" id="KW-0493">Microtubule</keyword>
<dbReference type="SMART" id="SM00028">
    <property type="entry name" value="TPR"/>
    <property type="match status" value="3"/>
</dbReference>